<proteinExistence type="predicted"/>
<feature type="domain" description="CoA carboxyltransferase C-terminal" evidence="9">
    <location>
        <begin position="505"/>
        <end position="747"/>
    </location>
</feature>
<feature type="domain" description="CoA carboxyltransferase N-terminal" evidence="8">
    <location>
        <begin position="250"/>
        <end position="506"/>
    </location>
</feature>
<dbReference type="Gene3D" id="3.90.226.10">
    <property type="entry name" value="2-enoyl-CoA Hydratase, Chain A, domain 1"/>
    <property type="match status" value="2"/>
</dbReference>
<evidence type="ECO:0000259" key="9">
    <source>
        <dbReference type="PROSITE" id="PS50989"/>
    </source>
</evidence>
<dbReference type="GO" id="GO:0006552">
    <property type="term" value="P:L-leucine catabolic process"/>
    <property type="evidence" value="ECO:0007669"/>
    <property type="project" value="UniProtKB-UniPathway"/>
</dbReference>
<dbReference type="PANTHER" id="PTHR22855">
    <property type="entry name" value="ACETYL, PROPIONYL, PYRUVATE, AND GLUTACONYL CARBOXYLASE-RELATED"/>
    <property type="match status" value="1"/>
</dbReference>
<reference evidence="10 11" key="1">
    <citation type="journal article" date="2010" name="Nature">
        <title>The genome of a songbird.</title>
        <authorList>
            <person name="Warren W.C."/>
            <person name="Clayton D.F."/>
            <person name="Ellegren H."/>
            <person name="Arnold A.P."/>
            <person name="Hillier L.W."/>
            <person name="Kunstner A."/>
            <person name="Searle S."/>
            <person name="White S."/>
            <person name="Vilella A.J."/>
            <person name="Fairley S."/>
            <person name="Heger A."/>
            <person name="Kong L."/>
            <person name="Ponting C.P."/>
            <person name="Jarvis E.D."/>
            <person name="Mello C.V."/>
            <person name="Minx P."/>
            <person name="Lovell P."/>
            <person name="Velho T.A."/>
            <person name="Ferris M."/>
            <person name="Balakrishnan C.N."/>
            <person name="Sinha S."/>
            <person name="Blatti C."/>
            <person name="London S.E."/>
            <person name="Li Y."/>
            <person name="Lin Y.C."/>
            <person name="George J."/>
            <person name="Sweedler J."/>
            <person name="Southey B."/>
            <person name="Gunaratne P."/>
            <person name="Watson M."/>
            <person name="Nam K."/>
            <person name="Backstrom N."/>
            <person name="Smeds L."/>
            <person name="Nabholz B."/>
            <person name="Itoh Y."/>
            <person name="Whitney O."/>
            <person name="Pfenning A.R."/>
            <person name="Howard J."/>
            <person name="Volker M."/>
            <person name="Skinner B.M."/>
            <person name="Griffin D.K."/>
            <person name="Ye L."/>
            <person name="McLaren W.M."/>
            <person name="Flicek P."/>
            <person name="Quesada V."/>
            <person name="Velasco G."/>
            <person name="Lopez-Otin C."/>
            <person name="Puente X.S."/>
            <person name="Olender T."/>
            <person name="Lancet D."/>
            <person name="Smit A.F."/>
            <person name="Hubley R."/>
            <person name="Konkel M.K."/>
            <person name="Walker J.A."/>
            <person name="Batzer M.A."/>
            <person name="Gu W."/>
            <person name="Pollock D.D."/>
            <person name="Chen L."/>
            <person name="Cheng Z."/>
            <person name="Eichler E.E."/>
            <person name="Stapley J."/>
            <person name="Slate J."/>
            <person name="Ekblom R."/>
            <person name="Birkhead T."/>
            <person name="Burke T."/>
            <person name="Burt D."/>
            <person name="Scharff C."/>
            <person name="Adam I."/>
            <person name="Richard H."/>
            <person name="Sultan M."/>
            <person name="Soldatov A."/>
            <person name="Lehrach H."/>
            <person name="Edwards S.V."/>
            <person name="Yang S.P."/>
            <person name="Li X."/>
            <person name="Graves T."/>
            <person name="Fulton L."/>
            <person name="Nelson J."/>
            <person name="Chinwalla A."/>
            <person name="Hou S."/>
            <person name="Mardis E.R."/>
            <person name="Wilson R.K."/>
        </authorList>
    </citation>
    <scope>NUCLEOTIDE SEQUENCE [LARGE SCALE GENOMIC DNA]</scope>
</reference>
<sequence>MESGCPLMSPEGTGGVPSCPLREQGVSPHGARGRPGTRMSPQAEWSRGVPSRPPRHRGCPLRQNGAGVSPHGPRGTGAVPSGRMERGVPSCPLIPSAKGPRCPSAEGARSVIPVPRCPSALGAMWSPVLLQPLTRLLQREYREKTPFCLLQREHREKTPFCLLQREHREKTPFCLLQREHREKTPFCLLQREHRELPLPGQGWGRTQHLPPRRFLSNKPKSRRHPKKFPVLDGRVPTVYRHVFEGNLRNSEAVIKRYSELLERVKKGGGENAILRHTQRNKKVFVRERLRLLLDDADFLELSPLAGLDLPYGDVPAAGCLTGIGRICGVWCVFIASDATVKGGTIYPIGVKKQLRAQEIAMENRLLSVHLVDSGGAFLPLQSELFPDKLHGGRIFYNEAIMSAMGIPQVAVVCGSCVAGGAYVPTMAEESVIIDKIGTLFLAGPPLVKAATGEDVSPEDLGGARLHSQVSGCSDHFAPSEEEAYECIRNVVSTLNCEPVPEQKREPDSPLYSPEELLGLAPLGYSCTLPVKLVLSRLVDGSRFQEFKATYGTTLVTGFGHVEGHLVGIVANNGELAHDAALKGSHFVQLCGQRGIPILFLQNTAPQPAGPASISQAEAHSNRLKAQASMMAAVACAAVPKITIVIGGCFGSDSYIMCGRSFSPNFLFLWPNARVGLVDSQHFPTVPPAGDRTGEELELKQLKGKLEEESSAFYSSARLWDDGIILPQDTRKVIAQCLEIMEQKKYQAVSPRPHPIIRM</sequence>
<dbReference type="InterPro" id="IPR045190">
    <property type="entry name" value="MCCB/AccD1-like"/>
</dbReference>
<evidence type="ECO:0000259" key="8">
    <source>
        <dbReference type="PROSITE" id="PS50980"/>
    </source>
</evidence>
<evidence type="ECO:0000256" key="7">
    <source>
        <dbReference type="SAM" id="MobiDB-lite"/>
    </source>
</evidence>
<comment type="pathway">
    <text evidence="1">Amino-acid degradation; L-leucine degradation; (S)-3-hydroxy-3-methylglutaryl-CoA from 3-isovaleryl-CoA: step 2/3.</text>
</comment>
<dbReference type="InterPro" id="IPR011762">
    <property type="entry name" value="COA_CT_N"/>
</dbReference>
<dbReference type="FunFam" id="3.90.226.10:FF:000087">
    <property type="entry name" value="Si:ch211-198n5.11"/>
    <property type="match status" value="1"/>
</dbReference>
<dbReference type="GeneTree" id="ENSGT00940000164186"/>
<feature type="region of interest" description="Disordered" evidence="7">
    <location>
        <begin position="1"/>
        <end position="86"/>
    </location>
</feature>
<dbReference type="SUPFAM" id="SSF52096">
    <property type="entry name" value="ClpP/crotonase"/>
    <property type="match status" value="2"/>
</dbReference>
<comment type="catalytic activity">
    <reaction evidence="6">
        <text>3-methylbut-2-enoyl-CoA + hydrogencarbonate + ATP = 3-methyl-(2E)-glutaconyl-CoA + ADP + phosphate + H(+)</text>
        <dbReference type="Rhea" id="RHEA:13589"/>
        <dbReference type="ChEBI" id="CHEBI:15378"/>
        <dbReference type="ChEBI" id="CHEBI:17544"/>
        <dbReference type="ChEBI" id="CHEBI:30616"/>
        <dbReference type="ChEBI" id="CHEBI:43474"/>
        <dbReference type="ChEBI" id="CHEBI:57344"/>
        <dbReference type="ChEBI" id="CHEBI:57346"/>
        <dbReference type="ChEBI" id="CHEBI:456216"/>
        <dbReference type="EC" id="6.4.1.4"/>
    </reaction>
</comment>
<dbReference type="OMA" id="VFINEHT"/>
<evidence type="ECO:0000313" key="11">
    <source>
        <dbReference type="Proteomes" id="UP000007754"/>
    </source>
</evidence>
<dbReference type="EC" id="6.4.1.4" evidence="2"/>
<evidence type="ECO:0000256" key="3">
    <source>
        <dbReference type="ARBA" id="ARBA00031109"/>
    </source>
</evidence>
<dbReference type="Pfam" id="PF01039">
    <property type="entry name" value="Carboxyl_trans"/>
    <property type="match status" value="1"/>
</dbReference>
<dbReference type="AlphaFoldDB" id="A0A674GSA0"/>
<dbReference type="PROSITE" id="PS50980">
    <property type="entry name" value="COA_CT_NTER"/>
    <property type="match status" value="1"/>
</dbReference>
<dbReference type="FunFam" id="3.90.226.10:FF:000046">
    <property type="entry name" value="Geranyl-CoA carboxylase beta subunit"/>
    <property type="match status" value="1"/>
</dbReference>
<evidence type="ECO:0000256" key="4">
    <source>
        <dbReference type="ARBA" id="ARBA00031237"/>
    </source>
</evidence>
<dbReference type="PROSITE" id="PS50989">
    <property type="entry name" value="COA_CT_CTER"/>
    <property type="match status" value="1"/>
</dbReference>
<evidence type="ECO:0000313" key="10">
    <source>
        <dbReference type="Ensembl" id="ENSTGUP00000025316.1"/>
    </source>
</evidence>
<dbReference type="Ensembl" id="ENSTGUT00000039673.1">
    <property type="protein sequence ID" value="ENSTGUP00000025316.1"/>
    <property type="gene ID" value="ENSTGUG00000022521.1"/>
</dbReference>
<dbReference type="UniPathway" id="UPA00363">
    <property type="reaction ID" value="UER00861"/>
</dbReference>
<protein>
    <recommendedName>
        <fullName evidence="2">methylcrotonoyl-CoA carboxylase</fullName>
        <ecNumber evidence="2">6.4.1.4</ecNumber>
    </recommendedName>
    <alternativeName>
        <fullName evidence="5">3-methylcrotonyl-CoA carboxylase 2</fullName>
    </alternativeName>
    <alternativeName>
        <fullName evidence="3">3-methylcrotonyl-CoA carboxylase non-biotin-containing subunit</fullName>
    </alternativeName>
    <alternativeName>
        <fullName evidence="4">3-methylcrotonyl-CoA:carbon dioxide ligase subunit beta</fullName>
    </alternativeName>
</protein>
<reference evidence="10" key="3">
    <citation type="submission" date="2025-09" db="UniProtKB">
        <authorList>
            <consortium name="Ensembl"/>
        </authorList>
    </citation>
    <scope>IDENTIFICATION</scope>
</reference>
<organism evidence="10 11">
    <name type="scientific">Taeniopygia guttata</name>
    <name type="common">Zebra finch</name>
    <name type="synonym">Poephila guttata</name>
    <dbReference type="NCBI Taxonomy" id="59729"/>
    <lineage>
        <taxon>Eukaryota</taxon>
        <taxon>Metazoa</taxon>
        <taxon>Chordata</taxon>
        <taxon>Craniata</taxon>
        <taxon>Vertebrata</taxon>
        <taxon>Euteleostomi</taxon>
        <taxon>Archelosauria</taxon>
        <taxon>Archosauria</taxon>
        <taxon>Dinosauria</taxon>
        <taxon>Saurischia</taxon>
        <taxon>Theropoda</taxon>
        <taxon>Coelurosauria</taxon>
        <taxon>Aves</taxon>
        <taxon>Neognathae</taxon>
        <taxon>Neoaves</taxon>
        <taxon>Telluraves</taxon>
        <taxon>Australaves</taxon>
        <taxon>Passeriformes</taxon>
        <taxon>Passeroidea</taxon>
        <taxon>Estrildidae</taxon>
        <taxon>Estrildinae</taxon>
        <taxon>Taeniopygia</taxon>
    </lineage>
</organism>
<dbReference type="InterPro" id="IPR011763">
    <property type="entry name" value="COA_CT_C"/>
</dbReference>
<dbReference type="InterPro" id="IPR029045">
    <property type="entry name" value="ClpP/crotonase-like_dom_sf"/>
</dbReference>
<dbReference type="GO" id="GO:1905202">
    <property type="term" value="C:methylcrotonoyl-CoA carboxylase complex"/>
    <property type="evidence" value="ECO:0007669"/>
    <property type="project" value="TreeGrafter"/>
</dbReference>
<evidence type="ECO:0000256" key="2">
    <source>
        <dbReference type="ARBA" id="ARBA00026116"/>
    </source>
</evidence>
<accession>A0A674GSA0</accession>
<evidence type="ECO:0000256" key="1">
    <source>
        <dbReference type="ARBA" id="ARBA00025711"/>
    </source>
</evidence>
<name>A0A674GSA0_TAEGU</name>
<dbReference type="GO" id="GO:0005739">
    <property type="term" value="C:mitochondrion"/>
    <property type="evidence" value="ECO:0007669"/>
    <property type="project" value="TreeGrafter"/>
</dbReference>
<feature type="region of interest" description="Disordered" evidence="7">
    <location>
        <begin position="199"/>
        <end position="227"/>
    </location>
</feature>
<dbReference type="Proteomes" id="UP000007754">
    <property type="component" value="Chromosome 8"/>
</dbReference>
<reference evidence="10" key="2">
    <citation type="submission" date="2025-08" db="UniProtKB">
        <authorList>
            <consortium name="Ensembl"/>
        </authorList>
    </citation>
    <scope>IDENTIFICATION</scope>
</reference>
<dbReference type="GO" id="GO:0004485">
    <property type="term" value="F:methylcrotonoyl-CoA carboxylase activity"/>
    <property type="evidence" value="ECO:0007669"/>
    <property type="project" value="UniProtKB-EC"/>
</dbReference>
<keyword evidence="11" id="KW-1185">Reference proteome</keyword>
<dbReference type="InterPro" id="IPR034733">
    <property type="entry name" value="AcCoA_carboxyl_beta"/>
</dbReference>
<evidence type="ECO:0000256" key="5">
    <source>
        <dbReference type="ARBA" id="ARBA00031404"/>
    </source>
</evidence>
<evidence type="ECO:0000256" key="6">
    <source>
        <dbReference type="ARBA" id="ARBA00052347"/>
    </source>
</evidence>
<dbReference type="PANTHER" id="PTHR22855:SF47">
    <property type="entry name" value="METHYLCROTONOYL-COA CARBOXYLASE"/>
    <property type="match status" value="1"/>
</dbReference>
<dbReference type="InParanoid" id="A0A674GSA0"/>